<dbReference type="Proteomes" id="UP000629468">
    <property type="component" value="Unassembled WGS sequence"/>
</dbReference>
<feature type="transmembrane region" description="Helical" evidence="1">
    <location>
        <begin position="21"/>
        <end position="40"/>
    </location>
</feature>
<dbReference type="AlphaFoldDB" id="A0A8H7EWG6"/>
<organism evidence="2 3">
    <name type="scientific">Agaricus bisporus var. burnettii</name>
    <dbReference type="NCBI Taxonomy" id="192524"/>
    <lineage>
        <taxon>Eukaryota</taxon>
        <taxon>Fungi</taxon>
        <taxon>Dikarya</taxon>
        <taxon>Basidiomycota</taxon>
        <taxon>Agaricomycotina</taxon>
        <taxon>Agaricomycetes</taxon>
        <taxon>Agaricomycetidae</taxon>
        <taxon>Agaricales</taxon>
        <taxon>Agaricineae</taxon>
        <taxon>Agaricaceae</taxon>
        <taxon>Agaricus</taxon>
    </lineage>
</organism>
<gene>
    <name evidence="2" type="ORF">Agabi119p4_10503</name>
</gene>
<name>A0A8H7EWG6_AGABI</name>
<accession>A0A8H7EWG6</accession>
<keyword evidence="1" id="KW-0812">Transmembrane</keyword>
<sequence>MSLSPILFAAIYAQMRGILQHLFATVVWLLALHYVLYGLFKGIYTGLYGCTFARHTIYQNDEGMGFLYSPAYAFNWHTPPVFRPRHGGLSTEQNAKFEAHFSLSHILSLFRVSSPPVVVNESFWRR</sequence>
<evidence type="ECO:0000313" key="3">
    <source>
        <dbReference type="Proteomes" id="UP000629468"/>
    </source>
</evidence>
<reference evidence="2 3" key="1">
    <citation type="journal article" name="Sci. Rep.">
        <title>Telomere-to-telomere assembled and centromere annotated genomes of the two main subspecies of the button mushroom Agaricus bisporus reveal especially polymorphic chromosome ends.</title>
        <authorList>
            <person name="Sonnenberg A.S.M."/>
            <person name="Sedaghat-Telgerd N."/>
            <person name="Lavrijssen B."/>
            <person name="Ohm R.A."/>
            <person name="Hendrickx P.M."/>
            <person name="Scholtmeijer K."/>
            <person name="Baars J.J.P."/>
            <person name="van Peer A."/>
        </authorList>
    </citation>
    <scope>NUCLEOTIDE SEQUENCE [LARGE SCALE GENOMIC DNA]</scope>
    <source>
        <strain evidence="2 3">H119_p4</strain>
    </source>
</reference>
<keyword evidence="1" id="KW-1133">Transmembrane helix</keyword>
<dbReference type="EMBL" id="JABXXO010000014">
    <property type="protein sequence ID" value="KAF7761094.1"/>
    <property type="molecule type" value="Genomic_DNA"/>
</dbReference>
<comment type="caution">
    <text evidence="2">The sequence shown here is derived from an EMBL/GenBank/DDBJ whole genome shotgun (WGS) entry which is preliminary data.</text>
</comment>
<evidence type="ECO:0000256" key="1">
    <source>
        <dbReference type="SAM" id="Phobius"/>
    </source>
</evidence>
<evidence type="ECO:0000313" key="2">
    <source>
        <dbReference type="EMBL" id="KAF7761094.1"/>
    </source>
</evidence>
<proteinExistence type="predicted"/>
<protein>
    <submittedName>
        <fullName evidence="2">Uncharacterized protein</fullName>
    </submittedName>
</protein>
<keyword evidence="1" id="KW-0472">Membrane</keyword>